<dbReference type="CDD" id="cd13831">
    <property type="entry name" value="HU"/>
    <property type="match status" value="1"/>
</dbReference>
<dbReference type="InterPro" id="IPR010992">
    <property type="entry name" value="IHF-like_DNA-bd_dom_sf"/>
</dbReference>
<dbReference type="GO" id="GO:0030261">
    <property type="term" value="P:chromosome condensation"/>
    <property type="evidence" value="ECO:0007669"/>
    <property type="project" value="UniProtKB-KW"/>
</dbReference>
<protein>
    <submittedName>
        <fullName evidence="5">DNA-binding protein HU</fullName>
    </submittedName>
</protein>
<keyword evidence="2" id="KW-0226">DNA condensation</keyword>
<reference evidence="5" key="2">
    <citation type="submission" date="2014-07" db="EMBL/GenBank/DDBJ databases">
        <title>Initial genome analysis of the psychrotolerant acidophile Acidithiobacillus ferrivorans CF27: insights into iron and sulfur oxidation pathways and into biofilm formation.</title>
        <authorList>
            <person name="Talla E."/>
            <person name="Hedrich S."/>
            <person name="Mangenot S."/>
            <person name="Ji B."/>
            <person name="Johnson D.B."/>
            <person name="Barbe V."/>
            <person name="Bonnefoy V."/>
        </authorList>
    </citation>
    <scope>NUCLEOTIDE SEQUENCE [LARGE SCALE GENOMIC DNA]</scope>
    <source>
        <strain evidence="5">CF27</strain>
    </source>
</reference>
<dbReference type="GO" id="GO:0003677">
    <property type="term" value="F:DNA binding"/>
    <property type="evidence" value="ECO:0007669"/>
    <property type="project" value="UniProtKB-KW"/>
</dbReference>
<evidence type="ECO:0000256" key="2">
    <source>
        <dbReference type="ARBA" id="ARBA00023067"/>
    </source>
</evidence>
<dbReference type="AlphaFoldDB" id="A0A060UQR7"/>
<reference evidence="6 7" key="3">
    <citation type="submission" date="2017-03" db="EMBL/GenBank/DDBJ databases">
        <authorList>
            <person name="Regsiter A."/>
            <person name="William W."/>
        </authorList>
    </citation>
    <scope>NUCLEOTIDE SEQUENCE [LARGE SCALE GENOMIC DNA]</scope>
    <source>
        <strain evidence="6">PRJEB5721</strain>
    </source>
</reference>
<proteinExistence type="inferred from homology"/>
<dbReference type="PROSITE" id="PS00045">
    <property type="entry name" value="HISTONE_LIKE"/>
    <property type="match status" value="1"/>
</dbReference>
<dbReference type="InterPro" id="IPR020816">
    <property type="entry name" value="Histone-like_DNA-bd_CS"/>
</dbReference>
<evidence type="ECO:0000313" key="7">
    <source>
        <dbReference type="Proteomes" id="UP000193925"/>
    </source>
</evidence>
<dbReference type="GO" id="GO:0030527">
    <property type="term" value="F:structural constituent of chromatin"/>
    <property type="evidence" value="ECO:0007669"/>
    <property type="project" value="InterPro"/>
</dbReference>
<evidence type="ECO:0000256" key="4">
    <source>
        <dbReference type="RuleBase" id="RU003939"/>
    </source>
</evidence>
<dbReference type="SMART" id="SM00411">
    <property type="entry name" value="BHL"/>
    <property type="match status" value="1"/>
</dbReference>
<dbReference type="PRINTS" id="PR01727">
    <property type="entry name" value="DNABINDINGHU"/>
</dbReference>
<evidence type="ECO:0000313" key="6">
    <source>
        <dbReference type="EMBL" id="SMH64651.1"/>
    </source>
</evidence>
<comment type="similarity">
    <text evidence="1 4">Belongs to the bacterial histone-like protein family.</text>
</comment>
<dbReference type="PANTHER" id="PTHR33175:SF3">
    <property type="entry name" value="DNA-BINDING PROTEIN HU-BETA"/>
    <property type="match status" value="1"/>
</dbReference>
<evidence type="ECO:0000256" key="3">
    <source>
        <dbReference type="ARBA" id="ARBA00023125"/>
    </source>
</evidence>
<dbReference type="Pfam" id="PF00216">
    <property type="entry name" value="Bac_DNA_binding"/>
    <property type="match status" value="1"/>
</dbReference>
<organism evidence="5">
    <name type="scientific">Acidithiobacillus ferrivorans</name>
    <dbReference type="NCBI Taxonomy" id="160808"/>
    <lineage>
        <taxon>Bacteria</taxon>
        <taxon>Pseudomonadati</taxon>
        <taxon>Pseudomonadota</taxon>
        <taxon>Acidithiobacillia</taxon>
        <taxon>Acidithiobacillales</taxon>
        <taxon>Acidithiobacillaceae</taxon>
        <taxon>Acidithiobacillus</taxon>
    </lineage>
</organism>
<dbReference type="InterPro" id="IPR000119">
    <property type="entry name" value="Hist_DNA-bd"/>
</dbReference>
<dbReference type="RefSeq" id="WP_081919432.1">
    <property type="nucleotide sequence ID" value="NZ_CCCS020000035.1"/>
</dbReference>
<sequence length="108" mass="11613">MREAKEVVGKTELAVALVDTLGVTKKDATEVINAVFGHISREAAGGKKVRIHGFGTFQVKHKEARIARNPMTGAEVNVPAKDVLVFKASNMSPGLNSTGRHISTEEFL</sequence>
<keyword evidence="3 5" id="KW-0238">DNA-binding</keyword>
<reference evidence="5" key="1">
    <citation type="submission" date="2014-03" db="EMBL/GenBank/DDBJ databases">
        <authorList>
            <person name="Genoscope - CEA"/>
        </authorList>
    </citation>
    <scope>NUCLEOTIDE SEQUENCE [LARGE SCALE GENOMIC DNA]</scope>
    <source>
        <strain evidence="5">CF27</strain>
    </source>
</reference>
<name>A0A060UQR7_9PROT</name>
<keyword evidence="7" id="KW-1185">Reference proteome</keyword>
<dbReference type="Proteomes" id="UP000193925">
    <property type="component" value="Chromosome AFERRI"/>
</dbReference>
<gene>
    <name evidence="6" type="ORF">AFERRI_10685</name>
    <name evidence="5" type="ORF">AFERRI_400402</name>
</gene>
<dbReference type="SUPFAM" id="SSF47729">
    <property type="entry name" value="IHF-like DNA-binding proteins"/>
    <property type="match status" value="1"/>
</dbReference>
<evidence type="ECO:0000313" key="5">
    <source>
        <dbReference type="EMBL" id="CDQ10621.1"/>
    </source>
</evidence>
<dbReference type="PANTHER" id="PTHR33175">
    <property type="entry name" value="DNA-BINDING PROTEIN HU"/>
    <property type="match status" value="1"/>
</dbReference>
<accession>A0A060UQR7</accession>
<dbReference type="Gene3D" id="4.10.520.10">
    <property type="entry name" value="IHF-like DNA-binding proteins"/>
    <property type="match status" value="1"/>
</dbReference>
<dbReference type="EMBL" id="CCCS020000035">
    <property type="protein sequence ID" value="CDQ10621.1"/>
    <property type="molecule type" value="Genomic_DNA"/>
</dbReference>
<evidence type="ECO:0000256" key="1">
    <source>
        <dbReference type="ARBA" id="ARBA00010529"/>
    </source>
</evidence>
<dbReference type="EMBL" id="LT841305">
    <property type="protein sequence ID" value="SMH64651.1"/>
    <property type="molecule type" value="Genomic_DNA"/>
</dbReference>